<name>B8D5G0_DESA1</name>
<dbReference type="NCBIfam" id="NF009409">
    <property type="entry name" value="PRK12770.1"/>
    <property type="match status" value="1"/>
</dbReference>
<dbReference type="EMBL" id="CP001140">
    <property type="protein sequence ID" value="ACL11341.1"/>
    <property type="molecule type" value="Genomic_DNA"/>
</dbReference>
<dbReference type="PRINTS" id="PR00368">
    <property type="entry name" value="FADPNR"/>
</dbReference>
<evidence type="ECO:0000313" key="3">
    <source>
        <dbReference type="Proteomes" id="UP000006903"/>
    </source>
</evidence>
<sequence>MIDYINFAFMCREKQSDTGIRIAIVGAGPAGLAATGYLACRGHSIDVYDKQPYPGGLMVFAIPPWRIPRNRVLEGVKDLEKRLGVRFITRTKVYASVEMPHEEGDELVEKKTSLEELISNYDLVLLSTGTWRSKIPRIQGANAKGVESALEYVYRFRLYELGLVNSKPSAGKKVVVIGGGYSAIDAAEQAVKEGAEAYLVYRRTIKEAPAGIFEVERVKRLGVEFMELVSPVEIISEGNAVKAIKLQRMQLGPPDETGRPQPIPVPGSEIIIEADRVIFATGELPTPPLPQSEDYMNKLGIRLNKDGSIVVNNIMQTGNPKVFAAGDVVTGPSKVGPAIKNGLYTAKYMHNWIEAKLVASIAR</sequence>
<dbReference type="InterPro" id="IPR023753">
    <property type="entry name" value="FAD/NAD-binding_dom"/>
</dbReference>
<dbReference type="GO" id="GO:0016491">
    <property type="term" value="F:oxidoreductase activity"/>
    <property type="evidence" value="ECO:0007669"/>
    <property type="project" value="InterPro"/>
</dbReference>
<protein>
    <submittedName>
        <fullName evidence="2">Putative glutamate synthase subunit beta</fullName>
    </submittedName>
</protein>
<dbReference type="SUPFAM" id="SSF51971">
    <property type="entry name" value="Nucleotide-binding domain"/>
    <property type="match status" value="1"/>
</dbReference>
<dbReference type="HOGENOM" id="CLU_000422_3_3_2"/>
<reference evidence="2 3" key="1">
    <citation type="journal article" date="2009" name="J. Bacteriol.">
        <title>Complete genome sequence of the anaerobic, protein-degrading hyperthermophilic crenarchaeon Desulfurococcus kamchatkensis.</title>
        <authorList>
            <person name="Ravin N.V."/>
            <person name="Mardanov A.V."/>
            <person name="Beletsky A.V."/>
            <person name="Kublanov I.V."/>
            <person name="Kolganova T.V."/>
            <person name="Lebedinsky A.V."/>
            <person name="Chernyh N.A."/>
            <person name="Bonch-Osmolovskaya E.A."/>
            <person name="Skryabin K.G."/>
        </authorList>
    </citation>
    <scope>NUCLEOTIDE SEQUENCE [LARGE SCALE GENOMIC DNA]</scope>
    <source>
        <strain evidence="3">DSM 18924 / JCM 16383 / VKM B-2413 / 1221n</strain>
    </source>
</reference>
<evidence type="ECO:0000259" key="1">
    <source>
        <dbReference type="Pfam" id="PF07992"/>
    </source>
</evidence>
<dbReference type="KEGG" id="dka:DKAM_1015"/>
<dbReference type="PANTHER" id="PTHR42783">
    <property type="entry name" value="GLUTAMATE SYNTHASE [NADPH] SMALL CHAIN"/>
    <property type="match status" value="1"/>
</dbReference>
<dbReference type="InterPro" id="IPR036188">
    <property type="entry name" value="FAD/NAD-bd_sf"/>
</dbReference>
<dbReference type="PRINTS" id="PR00411">
    <property type="entry name" value="PNDRDTASEI"/>
</dbReference>
<dbReference type="AlphaFoldDB" id="B8D5G0"/>
<gene>
    <name evidence="2" type="ordered locus">DKAM_1015</name>
</gene>
<proteinExistence type="predicted"/>
<organism evidence="2 3">
    <name type="scientific">Desulfurococcus amylolyticus (strain DSM 18924 / JCM 16383 / VKM B-2413 / 1221n)</name>
    <name type="common">Desulfurococcus kamchatkensis</name>
    <dbReference type="NCBI Taxonomy" id="490899"/>
    <lineage>
        <taxon>Archaea</taxon>
        <taxon>Thermoproteota</taxon>
        <taxon>Thermoprotei</taxon>
        <taxon>Desulfurococcales</taxon>
        <taxon>Desulfurococcaceae</taxon>
        <taxon>Desulfurococcus</taxon>
    </lineage>
</organism>
<dbReference type="Proteomes" id="UP000006903">
    <property type="component" value="Chromosome"/>
</dbReference>
<dbReference type="PANTHER" id="PTHR42783:SF3">
    <property type="entry name" value="GLUTAMATE SYNTHASE [NADPH] SMALL CHAIN-RELATED"/>
    <property type="match status" value="1"/>
</dbReference>
<feature type="domain" description="FAD/NAD(P)-binding" evidence="1">
    <location>
        <begin position="21"/>
        <end position="342"/>
    </location>
</feature>
<dbReference type="eggNOG" id="arCOG01292">
    <property type="taxonomic scope" value="Archaea"/>
</dbReference>
<dbReference type="RefSeq" id="WP_012608682.1">
    <property type="nucleotide sequence ID" value="NC_011766.1"/>
</dbReference>
<dbReference type="Gene3D" id="3.50.50.60">
    <property type="entry name" value="FAD/NAD(P)-binding domain"/>
    <property type="match status" value="3"/>
</dbReference>
<dbReference type="GeneID" id="7171130"/>
<dbReference type="STRING" id="490899.DKAM_1015"/>
<evidence type="ECO:0000313" key="2">
    <source>
        <dbReference type="EMBL" id="ACL11341.1"/>
    </source>
</evidence>
<dbReference type="Pfam" id="PF07992">
    <property type="entry name" value="Pyr_redox_2"/>
    <property type="match status" value="1"/>
</dbReference>
<accession>B8D5G0</accession>